<dbReference type="PROSITE" id="PS50005">
    <property type="entry name" value="TPR"/>
    <property type="match status" value="4"/>
</dbReference>
<dbReference type="InterPro" id="IPR011717">
    <property type="entry name" value="TPR-4"/>
</dbReference>
<dbReference type="InterPro" id="IPR011990">
    <property type="entry name" value="TPR-like_helical_dom_sf"/>
</dbReference>
<dbReference type="SMART" id="SM00028">
    <property type="entry name" value="TPR"/>
    <property type="match status" value="6"/>
</dbReference>
<accession>B9XHX0</accession>
<dbReference type="PANTHER" id="PTHR44227:SF3">
    <property type="entry name" value="PROTEIN O-MANNOSYL-TRANSFERASE TMTC4"/>
    <property type="match status" value="1"/>
</dbReference>
<feature type="repeat" description="TPR" evidence="3">
    <location>
        <begin position="529"/>
        <end position="562"/>
    </location>
</feature>
<keyword evidence="2 3" id="KW-0802">TPR repeat</keyword>
<evidence type="ECO:0000313" key="5">
    <source>
        <dbReference type="EMBL" id="EEF60463.1"/>
    </source>
</evidence>
<protein>
    <submittedName>
        <fullName evidence="5">Tetratricopeptide TPR_2 repeat protein</fullName>
    </submittedName>
</protein>
<keyword evidence="4" id="KW-0812">Transmembrane</keyword>
<feature type="transmembrane region" description="Helical" evidence="4">
    <location>
        <begin position="287"/>
        <end position="306"/>
    </location>
</feature>
<dbReference type="InterPro" id="IPR052346">
    <property type="entry name" value="O-mannosyl-transferase_TMTC"/>
</dbReference>
<dbReference type="GO" id="GO:0042802">
    <property type="term" value="F:identical protein binding"/>
    <property type="evidence" value="ECO:0007669"/>
    <property type="project" value="InterPro"/>
</dbReference>
<feature type="repeat" description="TPR" evidence="3">
    <location>
        <begin position="427"/>
        <end position="460"/>
    </location>
</feature>
<feature type="repeat" description="TPR" evidence="3">
    <location>
        <begin position="495"/>
        <end position="528"/>
    </location>
</feature>
<sequence length="699" mass="78059" precursor="true">MGNGRKNLFAISLLLAFGTLAVYLPSLGNHFTTYDDPQYVTANDHVNSGLTLSNLLWAFTTGHAGNWHPLTWISHMLDVQLYGLQPVGHHLTNVLLHTANTLLLFWTLFGMTRRPWLSMMVAALFAWHPLHVESVAWISERKDVLSTFFFLLTLLSYSRYVRQRSKAFYLISLFCFACGLLSKPMLVTLPCVLLLLDFWPLERAQLKDLMAWRKLAFEKIPFFTLAIVVSVITVMVQYQGGTISSMVKLPLGARMANAFVSYFRYVLKFLWPTDLSVLYVHPGHWPSAFVASAVSFVIGITILALGCASRRPYFLVGWFWFLGTLAPVIGLVQVGVQSMADRYTYIPSIGLSVLLTWGLTELAQHKTQLLTLASAGALSVCLALTWQQEHYWKDGQALFQHALEIANHEFPNVSLQSSNVPLTSGFADIHFNLALALEKNGYLDDALRHYDETSNLKPNYLNAHYDQGVIFANQGKSAESIDQFRAELKLNPNNSRALNNLGTALMQTGEANEAFAAFLHALALDPANPTIHYNTANAYAKLHRWPEAQQEYEAALRENPDLPLVSYALAGALLAQGKTRDALVIYRKLLQSNPEQPQLLDRIAWILVTNPDPNIRNGTEAVRLAQHACELTHNSKPALLATLAAAYAEAGRFDEAVVTQKNVLNLISSIPNETGFKEASQRLELYESHKPFRDGSALN</sequence>
<dbReference type="PANTHER" id="PTHR44227">
    <property type="match status" value="1"/>
</dbReference>
<evidence type="ECO:0000313" key="6">
    <source>
        <dbReference type="Proteomes" id="UP000003688"/>
    </source>
</evidence>
<reference evidence="5 6" key="1">
    <citation type="journal article" date="2011" name="J. Bacteriol.">
        <title>Genome sequence of 'Pedosphaera parvula' Ellin514, an aerobic Verrucomicrobial isolate from pasture soil.</title>
        <authorList>
            <person name="Kant R."/>
            <person name="van Passel M.W."/>
            <person name="Sangwan P."/>
            <person name="Palva A."/>
            <person name="Lucas S."/>
            <person name="Copeland A."/>
            <person name="Lapidus A."/>
            <person name="Glavina Del Rio T."/>
            <person name="Dalin E."/>
            <person name="Tice H."/>
            <person name="Bruce D."/>
            <person name="Goodwin L."/>
            <person name="Pitluck S."/>
            <person name="Chertkov O."/>
            <person name="Larimer F.W."/>
            <person name="Land M.L."/>
            <person name="Hauser L."/>
            <person name="Brettin T.S."/>
            <person name="Detter J.C."/>
            <person name="Han S."/>
            <person name="de Vos W.M."/>
            <person name="Janssen P.H."/>
            <person name="Smidt H."/>
        </authorList>
    </citation>
    <scope>NUCLEOTIDE SEQUENCE [LARGE SCALE GENOMIC DNA]</scope>
    <source>
        <strain evidence="5 6">Ellin514</strain>
    </source>
</reference>
<dbReference type="EMBL" id="ABOX02000016">
    <property type="protein sequence ID" value="EEF60463.1"/>
    <property type="molecule type" value="Genomic_DNA"/>
</dbReference>
<evidence type="ECO:0000256" key="1">
    <source>
        <dbReference type="ARBA" id="ARBA00022737"/>
    </source>
</evidence>
<feature type="transmembrane region" description="Helical" evidence="4">
    <location>
        <begin position="144"/>
        <end position="160"/>
    </location>
</feature>
<dbReference type="Pfam" id="PF07721">
    <property type="entry name" value="TPR_4"/>
    <property type="match status" value="1"/>
</dbReference>
<keyword evidence="1" id="KW-0677">Repeat</keyword>
<dbReference type="Proteomes" id="UP000003688">
    <property type="component" value="Unassembled WGS sequence"/>
</dbReference>
<gene>
    <name evidence="5" type="ORF">Cflav_PD3433</name>
</gene>
<feature type="transmembrane region" description="Helical" evidence="4">
    <location>
        <begin position="313"/>
        <end position="336"/>
    </location>
</feature>
<feature type="repeat" description="TPR" evidence="3">
    <location>
        <begin position="461"/>
        <end position="494"/>
    </location>
</feature>
<comment type="caution">
    <text evidence="5">The sequence shown here is derived from an EMBL/GenBank/DDBJ whole genome shotgun (WGS) entry which is preliminary data.</text>
</comment>
<keyword evidence="4" id="KW-1133">Transmembrane helix</keyword>
<dbReference type="RefSeq" id="WP_007415414.1">
    <property type="nucleotide sequence ID" value="NZ_ABOX02000016.1"/>
</dbReference>
<keyword evidence="4" id="KW-0472">Membrane</keyword>
<dbReference type="Pfam" id="PF13432">
    <property type="entry name" value="TPR_16"/>
    <property type="match status" value="2"/>
</dbReference>
<evidence type="ECO:0000256" key="3">
    <source>
        <dbReference type="PROSITE-ProRule" id="PRU00339"/>
    </source>
</evidence>
<feature type="transmembrane region" description="Helical" evidence="4">
    <location>
        <begin position="220"/>
        <end position="239"/>
    </location>
</feature>
<dbReference type="InterPro" id="IPR019734">
    <property type="entry name" value="TPR_rpt"/>
</dbReference>
<name>B9XHX0_PEDPL</name>
<evidence type="ECO:0000256" key="2">
    <source>
        <dbReference type="ARBA" id="ARBA00022803"/>
    </source>
</evidence>
<keyword evidence="6" id="KW-1185">Reference proteome</keyword>
<dbReference type="OrthoDB" id="182974at2"/>
<feature type="transmembrane region" description="Helical" evidence="4">
    <location>
        <begin position="116"/>
        <end position="138"/>
    </location>
</feature>
<evidence type="ECO:0000256" key="4">
    <source>
        <dbReference type="SAM" id="Phobius"/>
    </source>
</evidence>
<dbReference type="STRING" id="320771.Cflav_PD3433"/>
<proteinExistence type="predicted"/>
<dbReference type="AlphaFoldDB" id="B9XHX0"/>
<organism evidence="5 6">
    <name type="scientific">Pedosphaera parvula (strain Ellin514)</name>
    <dbReference type="NCBI Taxonomy" id="320771"/>
    <lineage>
        <taxon>Bacteria</taxon>
        <taxon>Pseudomonadati</taxon>
        <taxon>Verrucomicrobiota</taxon>
        <taxon>Pedosphaerae</taxon>
        <taxon>Pedosphaerales</taxon>
        <taxon>Pedosphaeraceae</taxon>
        <taxon>Pedosphaera</taxon>
    </lineage>
</organism>
<feature type="transmembrane region" description="Helical" evidence="4">
    <location>
        <begin position="167"/>
        <end position="200"/>
    </location>
</feature>
<feature type="transmembrane region" description="Helical" evidence="4">
    <location>
        <begin position="91"/>
        <end position="109"/>
    </location>
</feature>
<dbReference type="Gene3D" id="1.25.40.10">
    <property type="entry name" value="Tetratricopeptide repeat domain"/>
    <property type="match status" value="1"/>
</dbReference>
<dbReference type="SUPFAM" id="SSF48452">
    <property type="entry name" value="TPR-like"/>
    <property type="match status" value="1"/>
</dbReference>